<dbReference type="EMBL" id="CP003065">
    <property type="protein sequence ID" value="AEV68600.1"/>
    <property type="molecule type" value="Genomic_DNA"/>
</dbReference>
<proteinExistence type="predicted"/>
<accession>G8LVZ6</accession>
<dbReference type="Proteomes" id="UP000005435">
    <property type="component" value="Chromosome"/>
</dbReference>
<dbReference type="KEGG" id="ccl:Clocl_2001"/>
<dbReference type="AlphaFoldDB" id="G8LVZ6"/>
<organism evidence="1 2">
    <name type="scientific">Acetivibrio clariflavus (strain DSM 19732 / NBRC 101661 / EBR45)</name>
    <name type="common">Clostridium clariflavum</name>
    <dbReference type="NCBI Taxonomy" id="720554"/>
    <lineage>
        <taxon>Bacteria</taxon>
        <taxon>Bacillati</taxon>
        <taxon>Bacillota</taxon>
        <taxon>Clostridia</taxon>
        <taxon>Eubacteriales</taxon>
        <taxon>Oscillospiraceae</taxon>
        <taxon>Acetivibrio</taxon>
    </lineage>
</organism>
<dbReference type="STRING" id="720554.Clocl_2001"/>
<sequence length="250" mass="29464">MGYTISGYIIREECDWSKLKTIGQEFKWYLYFDEKNNLYHLTVGKSRKMFDHFSSYLNDYHLSDELKQSLSKYNDLSIWLGKNKFGVQGIHGTLNFAHKLSDILYTKVFGYVSDDDELDMACICDKGEVVKIHNNRRIVDVIYENGSISIVPLDFEEQLDFEEAEYDPISKIREIFPYVHIENKINIEPLLHRIVIQEFDLCFKDYKRPEWIGSFDYIYNIIVKKGFLGIGKKEYLKAGNSMLKLVMKSH</sequence>
<evidence type="ECO:0000313" key="1">
    <source>
        <dbReference type="EMBL" id="AEV68600.1"/>
    </source>
</evidence>
<dbReference type="HOGENOM" id="CLU_1109890_0_0_9"/>
<keyword evidence="2" id="KW-1185">Reference proteome</keyword>
<name>G8LVZ6_ACECE</name>
<protein>
    <submittedName>
        <fullName evidence="1">Uncharacterized protein</fullName>
    </submittedName>
</protein>
<dbReference type="RefSeq" id="WP_014255180.1">
    <property type="nucleotide sequence ID" value="NC_016627.1"/>
</dbReference>
<reference evidence="2" key="1">
    <citation type="submission" date="2011-12" db="EMBL/GenBank/DDBJ databases">
        <title>Complete sequence of Clostridium clariflavum DSM 19732.</title>
        <authorList>
            <consortium name="US DOE Joint Genome Institute"/>
            <person name="Lucas S."/>
            <person name="Han J."/>
            <person name="Lapidus A."/>
            <person name="Cheng J.-F."/>
            <person name="Goodwin L."/>
            <person name="Pitluck S."/>
            <person name="Peters L."/>
            <person name="Teshima H."/>
            <person name="Detter J.C."/>
            <person name="Han C."/>
            <person name="Tapia R."/>
            <person name="Land M."/>
            <person name="Hauser L."/>
            <person name="Kyrpides N."/>
            <person name="Ivanova N."/>
            <person name="Pagani I."/>
            <person name="Kitzmiller T."/>
            <person name="Lynd L."/>
            <person name="Izquierdo J."/>
            <person name="Woyke T."/>
        </authorList>
    </citation>
    <scope>NUCLEOTIDE SEQUENCE [LARGE SCALE GENOMIC DNA]</scope>
    <source>
        <strain evidence="2">DSM 19732 / NBRC 101661 / EBR45</strain>
    </source>
</reference>
<reference evidence="1 2" key="2">
    <citation type="journal article" date="2012" name="Stand. Genomic Sci.">
        <title>Complete Genome Sequence of Clostridium clariflavum DSM 19732.</title>
        <authorList>
            <person name="Izquierdo J.A."/>
            <person name="Goodwin L."/>
            <person name="Davenport K.W."/>
            <person name="Teshima H."/>
            <person name="Bruce D."/>
            <person name="Detter C."/>
            <person name="Tapia R."/>
            <person name="Han S."/>
            <person name="Land M."/>
            <person name="Hauser L."/>
            <person name="Jeffries C.D."/>
            <person name="Han J."/>
            <person name="Pitluck S."/>
            <person name="Nolan M."/>
            <person name="Chen A."/>
            <person name="Huntemann M."/>
            <person name="Mavromatis K."/>
            <person name="Mikhailova N."/>
            <person name="Liolios K."/>
            <person name="Woyke T."/>
            <person name="Lynd L.R."/>
        </authorList>
    </citation>
    <scope>NUCLEOTIDE SEQUENCE [LARGE SCALE GENOMIC DNA]</scope>
    <source>
        <strain evidence="2">DSM 19732 / NBRC 101661 / EBR45</strain>
    </source>
</reference>
<gene>
    <name evidence="1" type="ordered locus">Clocl_2001</name>
</gene>
<evidence type="ECO:0000313" key="2">
    <source>
        <dbReference type="Proteomes" id="UP000005435"/>
    </source>
</evidence>